<dbReference type="PANTHER" id="PTHR40072">
    <property type="entry name" value="MOLYBDOPTERIN-GUANINE DINUCLEOTIDE BIOSYNTHESIS ADAPTER PROTEIN-RELATED"/>
    <property type="match status" value="1"/>
</dbReference>
<dbReference type="OrthoDB" id="9786803at2"/>
<keyword evidence="5" id="KW-1185">Reference proteome</keyword>
<dbReference type="NCBIfam" id="TIGR00176">
    <property type="entry name" value="mobB"/>
    <property type="match status" value="1"/>
</dbReference>
<dbReference type="RefSeq" id="WP_095117636.1">
    <property type="nucleotide sequence ID" value="NZ_BMCB01000004.1"/>
</dbReference>
<sequence length="161" mass="18638">MILQIVGYKNSGKTTLMTHTVQRLKQWGYSVVTVKHHGHVGEEITLPDATVDHMRHFEAGADQSIVQGHDYIETIQRNHYPALETLLAECVTMDDSIILIEGYKRATYPKVIVYKNKEDLDALRQLENVQFSMQWQSGGFDETSYDKWLKQWIREGEGEIR</sequence>
<dbReference type="InterPro" id="IPR027417">
    <property type="entry name" value="P-loop_NTPase"/>
</dbReference>
<dbReference type="EMBL" id="LT906464">
    <property type="protein sequence ID" value="SNW03919.1"/>
    <property type="molecule type" value="Genomic_DNA"/>
</dbReference>
<gene>
    <name evidence="3" type="primary">mobB</name>
    <name evidence="2" type="ORF">GCM10007183_08480</name>
    <name evidence="3" type="ORF">SAMEA4412661_01779</name>
</gene>
<dbReference type="Proteomes" id="UP000652995">
    <property type="component" value="Unassembled WGS sequence"/>
</dbReference>
<evidence type="ECO:0000259" key="1">
    <source>
        <dbReference type="Pfam" id="PF03205"/>
    </source>
</evidence>
<dbReference type="Proteomes" id="UP000243706">
    <property type="component" value="Chromosome 1"/>
</dbReference>
<dbReference type="InterPro" id="IPR052539">
    <property type="entry name" value="MGD_biosynthesis_adapter"/>
</dbReference>
<reference evidence="3 4" key="2">
    <citation type="submission" date="2017-06" db="EMBL/GenBank/DDBJ databases">
        <authorList>
            <consortium name="Pathogen Informatics"/>
        </authorList>
    </citation>
    <scope>NUCLEOTIDE SEQUENCE [LARGE SCALE GENOMIC DNA]</scope>
    <source>
        <strain evidence="3 4">NCTC13833</strain>
    </source>
</reference>
<accession>A0A240C7X1</accession>
<protein>
    <submittedName>
        <fullName evidence="2">Molybdopterin-guanine dinucleotide biosynthesis protein B</fullName>
    </submittedName>
    <submittedName>
        <fullName evidence="3">Molybdopterin-guanine dinucleotide biosynthesis protein MobB</fullName>
    </submittedName>
</protein>
<feature type="domain" description="Molybdopterin-guanine dinucleotide biosynthesis protein B (MobB)" evidence="1">
    <location>
        <begin position="2"/>
        <end position="123"/>
    </location>
</feature>
<dbReference type="Pfam" id="PF03205">
    <property type="entry name" value="MobB"/>
    <property type="match status" value="1"/>
</dbReference>
<evidence type="ECO:0000313" key="4">
    <source>
        <dbReference type="Proteomes" id="UP000243706"/>
    </source>
</evidence>
<dbReference type="EMBL" id="BMCB01000004">
    <property type="protein sequence ID" value="GGA86617.1"/>
    <property type="molecule type" value="Genomic_DNA"/>
</dbReference>
<dbReference type="Gene3D" id="3.40.50.300">
    <property type="entry name" value="P-loop containing nucleotide triphosphate hydrolases"/>
    <property type="match status" value="1"/>
</dbReference>
<reference evidence="5" key="3">
    <citation type="journal article" date="2019" name="Int. J. Syst. Evol. Microbiol.">
        <title>The Global Catalogue of Microorganisms (GCM) 10K type strain sequencing project: providing services to taxonomists for standard genome sequencing and annotation.</title>
        <authorList>
            <consortium name="The Broad Institute Genomics Platform"/>
            <consortium name="The Broad Institute Genome Sequencing Center for Infectious Disease"/>
            <person name="Wu L."/>
            <person name="Ma J."/>
        </authorList>
    </citation>
    <scope>NUCLEOTIDE SEQUENCE [LARGE SCALE GENOMIC DNA]</scope>
    <source>
        <strain evidence="5">CCM 4175</strain>
    </source>
</reference>
<proteinExistence type="predicted"/>
<dbReference type="AlphaFoldDB" id="A0A240C7X1"/>
<dbReference type="KEGG" id="smus:C7J88_05550"/>
<dbReference type="PANTHER" id="PTHR40072:SF1">
    <property type="entry name" value="MOLYBDOPTERIN-GUANINE DINUCLEOTIDE BIOSYNTHESIS ADAPTER PROTEIN"/>
    <property type="match status" value="1"/>
</dbReference>
<reference evidence="2" key="1">
    <citation type="journal article" date="2014" name="Int. J. Syst. Evol. Microbiol.">
        <title>Complete genome of a new Firmicutes species belonging to the dominant human colonic microbiota ('Ruminococcus bicirculans') reveals two chromosomes and a selective capacity to utilize plant glucans.</title>
        <authorList>
            <consortium name="NISC Comparative Sequencing Program"/>
            <person name="Wegmann U."/>
            <person name="Louis P."/>
            <person name="Goesmann A."/>
            <person name="Henrissat B."/>
            <person name="Duncan S.H."/>
            <person name="Flint H.J."/>
        </authorList>
    </citation>
    <scope>NUCLEOTIDE SEQUENCE</scope>
    <source>
        <strain evidence="2">CCM 4175</strain>
    </source>
</reference>
<organism evidence="3 4">
    <name type="scientific">Staphylococcus muscae</name>
    <dbReference type="NCBI Taxonomy" id="1294"/>
    <lineage>
        <taxon>Bacteria</taxon>
        <taxon>Bacillati</taxon>
        <taxon>Bacillota</taxon>
        <taxon>Bacilli</taxon>
        <taxon>Bacillales</taxon>
        <taxon>Staphylococcaceae</taxon>
        <taxon>Staphylococcus</taxon>
    </lineage>
</organism>
<evidence type="ECO:0000313" key="3">
    <source>
        <dbReference type="EMBL" id="SNW03919.1"/>
    </source>
</evidence>
<dbReference type="InterPro" id="IPR004435">
    <property type="entry name" value="MobB_dom"/>
</dbReference>
<dbReference type="GO" id="GO:0005525">
    <property type="term" value="F:GTP binding"/>
    <property type="evidence" value="ECO:0007669"/>
    <property type="project" value="InterPro"/>
</dbReference>
<reference evidence="2" key="4">
    <citation type="submission" date="2024-05" db="EMBL/GenBank/DDBJ databases">
        <authorList>
            <person name="Sun Q."/>
            <person name="Sedlacek I."/>
        </authorList>
    </citation>
    <scope>NUCLEOTIDE SEQUENCE</scope>
    <source>
        <strain evidence="2">CCM 4175</strain>
    </source>
</reference>
<name>A0A240C7X1_9STAP</name>
<evidence type="ECO:0000313" key="5">
    <source>
        <dbReference type="Proteomes" id="UP000652995"/>
    </source>
</evidence>
<dbReference type="GO" id="GO:0006777">
    <property type="term" value="P:Mo-molybdopterin cofactor biosynthetic process"/>
    <property type="evidence" value="ECO:0007669"/>
    <property type="project" value="InterPro"/>
</dbReference>
<evidence type="ECO:0000313" key="2">
    <source>
        <dbReference type="EMBL" id="GGA86617.1"/>
    </source>
</evidence>
<dbReference type="SUPFAM" id="SSF52540">
    <property type="entry name" value="P-loop containing nucleoside triphosphate hydrolases"/>
    <property type="match status" value="1"/>
</dbReference>